<sequence length="108" mass="12000">MGTTDGEHYRSEDVDSCERVQVSTHPRLVSANEITVQQPTVLEHARPILTPTERLRRNDEKGDLAELEKLAEQLTGMAVAELKQRDGQELAMSAIVHGNRLLDAINQG</sequence>
<organism evidence="3">
    <name type="scientific">Gongylonema pulchrum</name>
    <dbReference type="NCBI Taxonomy" id="637853"/>
    <lineage>
        <taxon>Eukaryota</taxon>
        <taxon>Metazoa</taxon>
        <taxon>Ecdysozoa</taxon>
        <taxon>Nematoda</taxon>
        <taxon>Chromadorea</taxon>
        <taxon>Rhabditida</taxon>
        <taxon>Spirurina</taxon>
        <taxon>Spiruromorpha</taxon>
        <taxon>Spiruroidea</taxon>
        <taxon>Gongylonematidae</taxon>
        <taxon>Gongylonema</taxon>
    </lineage>
</organism>
<keyword evidence="2" id="KW-1185">Reference proteome</keyword>
<dbReference type="WBParaSite" id="GPUH_0002280601-mRNA-1">
    <property type="protein sequence ID" value="GPUH_0002280601-mRNA-1"/>
    <property type="gene ID" value="GPUH_0002280601"/>
</dbReference>
<accession>A0A183EP88</accession>
<reference evidence="1 2" key="2">
    <citation type="submission" date="2018-11" db="EMBL/GenBank/DDBJ databases">
        <authorList>
            <consortium name="Pathogen Informatics"/>
        </authorList>
    </citation>
    <scope>NUCLEOTIDE SEQUENCE [LARGE SCALE GENOMIC DNA]</scope>
</reference>
<protein>
    <submittedName>
        <fullName evidence="1 3">Uncharacterized protein</fullName>
    </submittedName>
</protein>
<reference evidence="3" key="1">
    <citation type="submission" date="2016-06" db="UniProtKB">
        <authorList>
            <consortium name="WormBaseParasite"/>
        </authorList>
    </citation>
    <scope>IDENTIFICATION</scope>
</reference>
<evidence type="ECO:0000313" key="2">
    <source>
        <dbReference type="Proteomes" id="UP000271098"/>
    </source>
</evidence>
<name>A0A183EP88_9BILA</name>
<gene>
    <name evidence="1" type="ORF">GPUH_LOCUS22778</name>
</gene>
<dbReference type="Proteomes" id="UP000271098">
    <property type="component" value="Unassembled WGS sequence"/>
</dbReference>
<evidence type="ECO:0000313" key="1">
    <source>
        <dbReference type="EMBL" id="VDN40531.1"/>
    </source>
</evidence>
<dbReference type="OrthoDB" id="2272012at2759"/>
<proteinExistence type="predicted"/>
<dbReference type="AlphaFoldDB" id="A0A183EP88"/>
<dbReference type="EMBL" id="UYRT01095946">
    <property type="protein sequence ID" value="VDN40531.1"/>
    <property type="molecule type" value="Genomic_DNA"/>
</dbReference>
<evidence type="ECO:0000313" key="3">
    <source>
        <dbReference type="WBParaSite" id="GPUH_0002280601-mRNA-1"/>
    </source>
</evidence>